<evidence type="ECO:0000256" key="1">
    <source>
        <dbReference type="ARBA" id="ARBA00004496"/>
    </source>
</evidence>
<dbReference type="NCBIfam" id="NF040815">
    <property type="entry name" value="recomb_XerA_Arch"/>
    <property type="match status" value="1"/>
</dbReference>
<dbReference type="InterPro" id="IPR002104">
    <property type="entry name" value="Integrase_catalytic"/>
</dbReference>
<feature type="domain" description="Tyr recombinase" evidence="10">
    <location>
        <begin position="151"/>
        <end position="325"/>
    </location>
</feature>
<dbReference type="GO" id="GO:0007059">
    <property type="term" value="P:chromosome segregation"/>
    <property type="evidence" value="ECO:0007669"/>
    <property type="project" value="UniProtKB-KW"/>
</dbReference>
<evidence type="ECO:0000256" key="2">
    <source>
        <dbReference type="ARBA" id="ARBA00022490"/>
    </source>
</evidence>
<name>A0A7Z2VES7_9BACL</name>
<keyword evidence="4" id="KW-0159">Chromosome partition</keyword>
<evidence type="ECO:0000256" key="6">
    <source>
        <dbReference type="ARBA" id="ARBA00023125"/>
    </source>
</evidence>
<keyword evidence="6 9" id="KW-0238">DNA-binding</keyword>
<gene>
    <name evidence="12" type="ORF">HH215_00035</name>
</gene>
<keyword evidence="3" id="KW-0132">Cell division</keyword>
<dbReference type="Gene3D" id="1.10.150.130">
    <property type="match status" value="1"/>
</dbReference>
<evidence type="ECO:0000256" key="8">
    <source>
        <dbReference type="ARBA" id="ARBA00023306"/>
    </source>
</evidence>
<dbReference type="InterPro" id="IPR013762">
    <property type="entry name" value="Integrase-like_cat_sf"/>
</dbReference>
<keyword evidence="2" id="KW-0963">Cytoplasm</keyword>
<dbReference type="AlphaFoldDB" id="A0A7Z2VES7"/>
<keyword evidence="5" id="KW-0229">DNA integration</keyword>
<dbReference type="Gene3D" id="1.10.443.10">
    <property type="entry name" value="Intergrase catalytic core"/>
    <property type="match status" value="1"/>
</dbReference>
<dbReference type="InterPro" id="IPR011010">
    <property type="entry name" value="DNA_brk_join_enz"/>
</dbReference>
<dbReference type="InterPro" id="IPR010998">
    <property type="entry name" value="Integrase_recombinase_N"/>
</dbReference>
<dbReference type="InterPro" id="IPR004107">
    <property type="entry name" value="Integrase_SAM-like_N"/>
</dbReference>
<dbReference type="InterPro" id="IPR050090">
    <property type="entry name" value="Tyrosine_recombinase_XerCD"/>
</dbReference>
<accession>A0A7Z2VES7</accession>
<dbReference type="Proteomes" id="UP000502248">
    <property type="component" value="Chromosome"/>
</dbReference>
<keyword evidence="7" id="KW-0233">DNA recombination</keyword>
<evidence type="ECO:0000256" key="7">
    <source>
        <dbReference type="ARBA" id="ARBA00023172"/>
    </source>
</evidence>
<sequence>MQAAGEHLLSQVTQSLYGFCSGIDIVELRMKLSEIISEYDIKRIESEVAHPDLKEKIELSLAGKQLEGLSKITLDGYRIHLRIFADGVKKKVDDVTTADIRVYLARYKDQKIATISTKLSVLKSFFGWLTAEEILPRDPTTKIKPPKKEKRLPKALSIEELEMLREACQNVRQRTLIEILYATGCRLSEVYAINRKDIDYNTQSCRVIGKGNKEREVYFSFKALFHLKKYLFSRGDQESALFITERQPYRRLSKRGIQREIGIIAAAAGLQKKVSPHTLRHTFATLTLNNGADLVAVQELLGHENPATTQIYASITAERKREQHRKHLVQ</sequence>
<dbReference type="GO" id="GO:0005737">
    <property type="term" value="C:cytoplasm"/>
    <property type="evidence" value="ECO:0007669"/>
    <property type="project" value="UniProtKB-SubCell"/>
</dbReference>
<keyword evidence="8" id="KW-0131">Cell cycle</keyword>
<dbReference type="GO" id="GO:0051301">
    <property type="term" value="P:cell division"/>
    <property type="evidence" value="ECO:0007669"/>
    <property type="project" value="UniProtKB-KW"/>
</dbReference>
<dbReference type="Pfam" id="PF02899">
    <property type="entry name" value="Phage_int_SAM_1"/>
    <property type="match status" value="1"/>
</dbReference>
<organism evidence="12 13">
    <name type="scientific">Cohnella herbarum</name>
    <dbReference type="NCBI Taxonomy" id="2728023"/>
    <lineage>
        <taxon>Bacteria</taxon>
        <taxon>Bacillati</taxon>
        <taxon>Bacillota</taxon>
        <taxon>Bacilli</taxon>
        <taxon>Bacillales</taxon>
        <taxon>Paenibacillaceae</taxon>
        <taxon>Cohnella</taxon>
    </lineage>
</organism>
<dbReference type="GO" id="GO:0006310">
    <property type="term" value="P:DNA recombination"/>
    <property type="evidence" value="ECO:0007669"/>
    <property type="project" value="UniProtKB-KW"/>
</dbReference>
<comment type="subcellular location">
    <subcellularLocation>
        <location evidence="1">Cytoplasm</location>
    </subcellularLocation>
</comment>
<reference evidence="12 13" key="1">
    <citation type="submission" date="2020-04" db="EMBL/GenBank/DDBJ databases">
        <title>Genome sequencing of novel species.</title>
        <authorList>
            <person name="Heo J."/>
            <person name="Kim S.-J."/>
            <person name="Kim J.-S."/>
            <person name="Hong S.-B."/>
            <person name="Kwon S.-W."/>
        </authorList>
    </citation>
    <scope>NUCLEOTIDE SEQUENCE [LARGE SCALE GENOMIC DNA]</scope>
    <source>
        <strain evidence="12 13">MFER-1</strain>
    </source>
</reference>
<evidence type="ECO:0000313" key="12">
    <source>
        <dbReference type="EMBL" id="QJD81729.1"/>
    </source>
</evidence>
<dbReference type="RefSeq" id="WP_169278035.1">
    <property type="nucleotide sequence ID" value="NZ_CP051680.1"/>
</dbReference>
<dbReference type="PANTHER" id="PTHR30349">
    <property type="entry name" value="PHAGE INTEGRASE-RELATED"/>
    <property type="match status" value="1"/>
</dbReference>
<dbReference type="GO" id="GO:0015074">
    <property type="term" value="P:DNA integration"/>
    <property type="evidence" value="ECO:0007669"/>
    <property type="project" value="UniProtKB-KW"/>
</dbReference>
<evidence type="ECO:0000259" key="11">
    <source>
        <dbReference type="PROSITE" id="PS51900"/>
    </source>
</evidence>
<evidence type="ECO:0000259" key="10">
    <source>
        <dbReference type="PROSITE" id="PS51898"/>
    </source>
</evidence>
<dbReference type="PROSITE" id="PS51898">
    <property type="entry name" value="TYR_RECOMBINASE"/>
    <property type="match status" value="1"/>
</dbReference>
<keyword evidence="13" id="KW-1185">Reference proteome</keyword>
<dbReference type="GO" id="GO:0003677">
    <property type="term" value="F:DNA binding"/>
    <property type="evidence" value="ECO:0007669"/>
    <property type="project" value="UniProtKB-UniRule"/>
</dbReference>
<dbReference type="PANTHER" id="PTHR30349:SF77">
    <property type="entry name" value="TYROSINE RECOMBINASE XERC"/>
    <property type="match status" value="1"/>
</dbReference>
<evidence type="ECO:0000256" key="9">
    <source>
        <dbReference type="PROSITE-ProRule" id="PRU01248"/>
    </source>
</evidence>
<feature type="domain" description="Core-binding (CB)" evidence="11">
    <location>
        <begin position="48"/>
        <end position="130"/>
    </location>
</feature>
<dbReference type="InterPro" id="IPR044068">
    <property type="entry name" value="CB"/>
</dbReference>
<proteinExistence type="predicted"/>
<protein>
    <submittedName>
        <fullName evidence="12">Tyrosine-type recombinase/integrase</fullName>
    </submittedName>
</protein>
<dbReference type="SUPFAM" id="SSF56349">
    <property type="entry name" value="DNA breaking-rejoining enzymes"/>
    <property type="match status" value="1"/>
</dbReference>
<evidence type="ECO:0000256" key="3">
    <source>
        <dbReference type="ARBA" id="ARBA00022618"/>
    </source>
</evidence>
<dbReference type="Pfam" id="PF00589">
    <property type="entry name" value="Phage_integrase"/>
    <property type="match status" value="1"/>
</dbReference>
<dbReference type="KEGG" id="cheb:HH215_00035"/>
<dbReference type="EMBL" id="CP051680">
    <property type="protein sequence ID" value="QJD81729.1"/>
    <property type="molecule type" value="Genomic_DNA"/>
</dbReference>
<evidence type="ECO:0000313" key="13">
    <source>
        <dbReference type="Proteomes" id="UP000502248"/>
    </source>
</evidence>
<evidence type="ECO:0000256" key="4">
    <source>
        <dbReference type="ARBA" id="ARBA00022829"/>
    </source>
</evidence>
<dbReference type="PROSITE" id="PS51900">
    <property type="entry name" value="CB"/>
    <property type="match status" value="1"/>
</dbReference>
<evidence type="ECO:0000256" key="5">
    <source>
        <dbReference type="ARBA" id="ARBA00022908"/>
    </source>
</evidence>